<evidence type="ECO:0000256" key="4">
    <source>
        <dbReference type="RuleBase" id="RU363099"/>
    </source>
</evidence>
<dbReference type="PaxDb" id="3827-XP_004514255.1"/>
<dbReference type="GO" id="GO:0009699">
    <property type="term" value="P:phenylpropanoid biosynthetic process"/>
    <property type="evidence" value="ECO:0007669"/>
    <property type="project" value="UniProtKB-ARBA"/>
</dbReference>
<evidence type="ECO:0000256" key="3">
    <source>
        <dbReference type="ARBA" id="ARBA00022525"/>
    </source>
</evidence>
<keyword evidence="5" id="KW-1185">Reference proteome</keyword>
<dbReference type="STRING" id="3827.A0A1S2Z3A8"/>
<dbReference type="eggNOG" id="ENOG502RXST">
    <property type="taxonomic scope" value="Eukaryota"/>
</dbReference>
<dbReference type="GO" id="GO:0048046">
    <property type="term" value="C:apoplast"/>
    <property type="evidence" value="ECO:0007669"/>
    <property type="project" value="UniProtKB-SubCell"/>
</dbReference>
<organism evidence="5 6">
    <name type="scientific">Cicer arietinum</name>
    <name type="common">Chickpea</name>
    <name type="synonym">Garbanzo</name>
    <dbReference type="NCBI Taxonomy" id="3827"/>
    <lineage>
        <taxon>Eukaryota</taxon>
        <taxon>Viridiplantae</taxon>
        <taxon>Streptophyta</taxon>
        <taxon>Embryophyta</taxon>
        <taxon>Tracheophyta</taxon>
        <taxon>Spermatophyta</taxon>
        <taxon>Magnoliopsida</taxon>
        <taxon>eudicotyledons</taxon>
        <taxon>Gunneridae</taxon>
        <taxon>Pentapetalae</taxon>
        <taxon>rosids</taxon>
        <taxon>fabids</taxon>
        <taxon>Fabales</taxon>
        <taxon>Fabaceae</taxon>
        <taxon>Papilionoideae</taxon>
        <taxon>50 kb inversion clade</taxon>
        <taxon>NPAAA clade</taxon>
        <taxon>Hologalegina</taxon>
        <taxon>IRL clade</taxon>
        <taxon>Cicereae</taxon>
        <taxon>Cicer</taxon>
    </lineage>
</organism>
<accession>A0A1S2Z3A8</accession>
<keyword evidence="4" id="KW-0052">Apoplast</keyword>
<evidence type="ECO:0000313" key="6">
    <source>
        <dbReference type="RefSeq" id="XP_004514255.1"/>
    </source>
</evidence>
<dbReference type="PANTHER" id="PTHR21495">
    <property type="entry name" value="NUCLEOPORIN-RELATED"/>
    <property type="match status" value="1"/>
</dbReference>
<keyword evidence="3 4" id="KW-0964">Secreted</keyword>
<dbReference type="InterPro" id="IPR044859">
    <property type="entry name" value="Allene_oxi_cyc_Dirigent"/>
</dbReference>
<dbReference type="RefSeq" id="XP_004514255.1">
    <property type="nucleotide sequence ID" value="XM_004514198.3"/>
</dbReference>
<sequence>MPTQHFPTFLLFLFLFLSCYITSTSSSQNEVTDDFVNPIDPKLLNLNKKAKLSHLKVYWHDIMSGENPTSITVVPPPLKLNTTTSFGLINIFDNPLTLGPKMSSKLVGKGQGLYASVSQDELGLLIAMNFAFIEGKYNGSGITILGRNSARDEVRELPIIGGNGVFRFARGYAQARTYSFDIKSGDACVEFNVYVSHY</sequence>
<comment type="function">
    <text evidence="4">Dirigent proteins impart stereoselectivity on the phenoxy radical-coupling reaction, yielding optically active lignans from two molecules of coniferyl alcohol in the biosynthesis of lignans, flavonolignans, and alkaloids and thus plays a central role in plant secondary metabolism.</text>
</comment>
<feature type="signal peptide" evidence="4">
    <location>
        <begin position="1"/>
        <end position="26"/>
    </location>
</feature>
<feature type="chain" id="PRO_5010006289" description="Dirigent protein" evidence="4">
    <location>
        <begin position="27"/>
        <end position="198"/>
    </location>
</feature>
<dbReference type="Proteomes" id="UP000087171">
    <property type="component" value="Unplaced"/>
</dbReference>
<comment type="subcellular location">
    <subcellularLocation>
        <location evidence="4">Secreted</location>
        <location evidence="4">Extracellular space</location>
        <location evidence="4">Apoplast</location>
    </subcellularLocation>
</comment>
<dbReference type="KEGG" id="cam:101500630"/>
<name>A0A1S2Z3A8_CICAR</name>
<gene>
    <name evidence="6" type="primary">LOC101500630</name>
</gene>
<dbReference type="Pfam" id="PF03018">
    <property type="entry name" value="Dirigent"/>
    <property type="match status" value="1"/>
</dbReference>
<comment type="similarity">
    <text evidence="1 4">Belongs to the plant dirigent protein family.</text>
</comment>
<dbReference type="GeneID" id="101500630"/>
<dbReference type="Gene3D" id="2.40.480.10">
    <property type="entry name" value="Allene oxide cyclase-like"/>
    <property type="match status" value="1"/>
</dbReference>
<keyword evidence="4" id="KW-0732">Signal</keyword>
<evidence type="ECO:0000256" key="1">
    <source>
        <dbReference type="ARBA" id="ARBA00010746"/>
    </source>
</evidence>
<proteinExistence type="inferred from homology"/>
<reference evidence="6" key="1">
    <citation type="submission" date="2025-08" db="UniProtKB">
        <authorList>
            <consortium name="RefSeq"/>
        </authorList>
    </citation>
    <scope>IDENTIFICATION</scope>
    <source>
        <tissue evidence="6">Etiolated seedlings</tissue>
    </source>
</reference>
<evidence type="ECO:0000256" key="2">
    <source>
        <dbReference type="ARBA" id="ARBA00011738"/>
    </source>
</evidence>
<dbReference type="OrthoDB" id="1864232at2759"/>
<evidence type="ECO:0000313" key="5">
    <source>
        <dbReference type="Proteomes" id="UP000087171"/>
    </source>
</evidence>
<protein>
    <recommendedName>
        <fullName evidence="4">Dirigent protein</fullName>
    </recommendedName>
</protein>
<dbReference type="AlphaFoldDB" id="A0A1S2Z3A8"/>
<dbReference type="InterPro" id="IPR004265">
    <property type="entry name" value="Dirigent"/>
</dbReference>
<comment type="subunit">
    <text evidence="2 4">Homodimer.</text>
</comment>